<keyword evidence="2" id="KW-1185">Reference proteome</keyword>
<protein>
    <submittedName>
        <fullName evidence="1">Uncharacterized protein</fullName>
    </submittedName>
</protein>
<accession>A0A4Z2HAM3</accession>
<name>A0A4Z2HAM3_9TELE</name>
<evidence type="ECO:0000313" key="1">
    <source>
        <dbReference type="EMBL" id="TNN62661.1"/>
    </source>
</evidence>
<dbReference type="Proteomes" id="UP000314294">
    <property type="component" value="Unassembled WGS sequence"/>
</dbReference>
<proteinExistence type="predicted"/>
<organism evidence="1 2">
    <name type="scientific">Liparis tanakae</name>
    <name type="common">Tanaka's snailfish</name>
    <dbReference type="NCBI Taxonomy" id="230148"/>
    <lineage>
        <taxon>Eukaryota</taxon>
        <taxon>Metazoa</taxon>
        <taxon>Chordata</taxon>
        <taxon>Craniata</taxon>
        <taxon>Vertebrata</taxon>
        <taxon>Euteleostomi</taxon>
        <taxon>Actinopterygii</taxon>
        <taxon>Neopterygii</taxon>
        <taxon>Teleostei</taxon>
        <taxon>Neoteleostei</taxon>
        <taxon>Acanthomorphata</taxon>
        <taxon>Eupercaria</taxon>
        <taxon>Perciformes</taxon>
        <taxon>Cottioidei</taxon>
        <taxon>Cottales</taxon>
        <taxon>Liparidae</taxon>
        <taxon>Liparis</taxon>
    </lineage>
</organism>
<gene>
    <name evidence="1" type="ORF">EYF80_027102</name>
</gene>
<dbReference type="EMBL" id="SRLO01000288">
    <property type="protein sequence ID" value="TNN62661.1"/>
    <property type="molecule type" value="Genomic_DNA"/>
</dbReference>
<dbReference type="AlphaFoldDB" id="A0A4Z2HAM3"/>
<evidence type="ECO:0000313" key="2">
    <source>
        <dbReference type="Proteomes" id="UP000314294"/>
    </source>
</evidence>
<comment type="caution">
    <text evidence="1">The sequence shown here is derived from an EMBL/GenBank/DDBJ whole genome shotgun (WGS) entry which is preliminary data.</text>
</comment>
<reference evidence="1 2" key="1">
    <citation type="submission" date="2019-03" db="EMBL/GenBank/DDBJ databases">
        <title>First draft genome of Liparis tanakae, snailfish: a comprehensive survey of snailfish specific genes.</title>
        <authorList>
            <person name="Kim W."/>
            <person name="Song I."/>
            <person name="Jeong J.-H."/>
            <person name="Kim D."/>
            <person name="Kim S."/>
            <person name="Ryu S."/>
            <person name="Song J.Y."/>
            <person name="Lee S.K."/>
        </authorList>
    </citation>
    <scope>NUCLEOTIDE SEQUENCE [LARGE SCALE GENOMIC DNA]</scope>
    <source>
        <tissue evidence="1">Muscle</tissue>
    </source>
</reference>
<sequence length="67" mass="7415">MGLWDCGHHGQVCQFSDPQQKEFNSRPNVIGADTANVLEYNVLNCTLDFKQHAEQQQPSTNLGLIGA</sequence>